<evidence type="ECO:0000259" key="8">
    <source>
        <dbReference type="SMART" id="SM00922"/>
    </source>
</evidence>
<dbReference type="Pfam" id="PF02746">
    <property type="entry name" value="MR_MLE_N"/>
    <property type="match status" value="1"/>
</dbReference>
<keyword evidence="10" id="KW-1185">Reference proteome</keyword>
<dbReference type="PANTHER" id="PTHR48080">
    <property type="entry name" value="D-GALACTONATE DEHYDRATASE-RELATED"/>
    <property type="match status" value="1"/>
</dbReference>
<feature type="active site" description="Proton acceptor; specific for (S)-substrate epimerization" evidence="5">
    <location>
        <position position="247"/>
    </location>
</feature>
<reference evidence="9" key="1">
    <citation type="journal article" date="2014" name="Int. J. Syst. Evol. Microbiol.">
        <title>Complete genome sequence of Corynebacterium casei LMG S-19264T (=DSM 44701T), isolated from a smear-ripened cheese.</title>
        <authorList>
            <consortium name="US DOE Joint Genome Institute (JGI-PGF)"/>
            <person name="Walter F."/>
            <person name="Albersmeier A."/>
            <person name="Kalinowski J."/>
            <person name="Ruckert C."/>
        </authorList>
    </citation>
    <scope>NUCLEOTIDE SEQUENCE</scope>
    <source>
        <strain evidence="9">CGMCC 1.15493</strain>
    </source>
</reference>
<evidence type="ECO:0000256" key="7">
    <source>
        <dbReference type="RuleBase" id="RU366006"/>
    </source>
</evidence>
<feature type="binding site" evidence="6">
    <location>
        <position position="202"/>
    </location>
    <ligand>
        <name>Mg(2+)</name>
        <dbReference type="ChEBI" id="CHEBI:18420"/>
    </ligand>
</feature>
<gene>
    <name evidence="9" type="ORF">GCM10011335_21100</name>
</gene>
<dbReference type="InterPro" id="IPR013341">
    <property type="entry name" value="Mandelate_racemase_N_dom"/>
</dbReference>
<dbReference type="SFLD" id="SFLDG00180">
    <property type="entry name" value="muconate_cycloisomerase"/>
    <property type="match status" value="1"/>
</dbReference>
<feature type="domain" description="Mandelate racemase/muconate lactonizing enzyme C-terminal" evidence="8">
    <location>
        <begin position="131"/>
        <end position="223"/>
    </location>
</feature>
<dbReference type="Gene3D" id="3.30.390.10">
    <property type="entry name" value="Enolase-like, N-terminal domain"/>
    <property type="match status" value="1"/>
</dbReference>
<dbReference type="EC" id="5.1.1.-" evidence="7"/>
<evidence type="ECO:0000313" key="9">
    <source>
        <dbReference type="EMBL" id="GGD18049.1"/>
    </source>
</evidence>
<accession>A0A917DA03</accession>
<evidence type="ECO:0000256" key="6">
    <source>
        <dbReference type="PIRSR" id="PIRSR634603-3"/>
    </source>
</evidence>
<evidence type="ECO:0000256" key="4">
    <source>
        <dbReference type="ARBA" id="ARBA00023235"/>
    </source>
</evidence>
<keyword evidence="3 6" id="KW-0460">Magnesium</keyword>
<dbReference type="Proteomes" id="UP000613160">
    <property type="component" value="Unassembled WGS sequence"/>
</dbReference>
<dbReference type="InterPro" id="IPR029065">
    <property type="entry name" value="Enolase_C-like"/>
</dbReference>
<dbReference type="GO" id="GO:0046872">
    <property type="term" value="F:metal ion binding"/>
    <property type="evidence" value="ECO:0007669"/>
    <property type="project" value="UniProtKB-KW"/>
</dbReference>
<dbReference type="InterPro" id="IPR036849">
    <property type="entry name" value="Enolase-like_C_sf"/>
</dbReference>
<dbReference type="RefSeq" id="WP_188850559.1">
    <property type="nucleotide sequence ID" value="NZ_BMJJ01000004.1"/>
</dbReference>
<name>A0A917DA03_9HYPH</name>
<dbReference type="CDD" id="cd03319">
    <property type="entry name" value="L-Ala-DL-Glu_epimerase"/>
    <property type="match status" value="1"/>
</dbReference>
<evidence type="ECO:0000256" key="3">
    <source>
        <dbReference type="ARBA" id="ARBA00022842"/>
    </source>
</evidence>
<dbReference type="SUPFAM" id="SSF51604">
    <property type="entry name" value="Enolase C-terminal domain-like"/>
    <property type="match status" value="1"/>
</dbReference>
<feature type="binding site" evidence="6">
    <location>
        <position position="176"/>
    </location>
    <ligand>
        <name>Mg(2+)</name>
        <dbReference type="ChEBI" id="CHEBI:18420"/>
    </ligand>
</feature>
<comment type="similarity">
    <text evidence="1 7">Belongs to the mandelate racemase/muconate lactonizing enzyme family.</text>
</comment>
<dbReference type="PANTHER" id="PTHR48080:SF3">
    <property type="entry name" value="ENOLASE SUPERFAMILY MEMBER DDB_G0284701"/>
    <property type="match status" value="1"/>
</dbReference>
<dbReference type="Pfam" id="PF13378">
    <property type="entry name" value="MR_MLE_C"/>
    <property type="match status" value="1"/>
</dbReference>
<dbReference type="GO" id="GO:0016855">
    <property type="term" value="F:racemase and epimerase activity, acting on amino acids and derivatives"/>
    <property type="evidence" value="ECO:0007669"/>
    <property type="project" value="UniProtKB-UniRule"/>
</dbReference>
<feature type="binding site" evidence="6">
    <location>
        <position position="225"/>
    </location>
    <ligand>
        <name>Mg(2+)</name>
        <dbReference type="ChEBI" id="CHEBI:18420"/>
    </ligand>
</feature>
<dbReference type="Gene3D" id="3.20.20.120">
    <property type="entry name" value="Enolase-like C-terminal domain"/>
    <property type="match status" value="1"/>
</dbReference>
<evidence type="ECO:0000313" key="10">
    <source>
        <dbReference type="Proteomes" id="UP000613160"/>
    </source>
</evidence>
<organism evidence="9 10">
    <name type="scientific">Aureimonas glaciei</name>
    <dbReference type="NCBI Taxonomy" id="1776957"/>
    <lineage>
        <taxon>Bacteria</taxon>
        <taxon>Pseudomonadati</taxon>
        <taxon>Pseudomonadota</taxon>
        <taxon>Alphaproteobacteria</taxon>
        <taxon>Hyphomicrobiales</taxon>
        <taxon>Aurantimonadaceae</taxon>
        <taxon>Aureimonas</taxon>
    </lineage>
</organism>
<comment type="cofactor">
    <cofactor evidence="6 7">
        <name>Mg(2+)</name>
        <dbReference type="ChEBI" id="CHEBI:18420"/>
    </cofactor>
    <text evidence="6 7">Binds 1 Mg(2+) ion per subunit.</text>
</comment>
<dbReference type="InterPro" id="IPR029017">
    <property type="entry name" value="Enolase-like_N"/>
</dbReference>
<sequence length="329" mass="33704">MARRLSVTVECFELAAAFTIARGSKREAIVVVATIEDGSAAGRGECVPYARYDESVDSVSRAIETARAAIEAGASREALQALLPAGAARNALDCALWDLEAKLSGTSVASRIGITAPRPLETAYTISLGTPEAMAAATRAAAGRTLLKIKVGGGDGDVERIRAVHAAAGGARLILDANEGWNETNFRQNMLAAAAAGAILVEQPLPVGRDALLAAVPHPVPVCADESLHQTGDLAGLAGRYDFVNVKLDKTGGLTEALALVEEARNLGFGVMVGCMVASSLAMAPAVLLGQHADIIDLDGPLLMKADRPAGLVYAGSTVSAPTAALWGG</sequence>
<protein>
    <recommendedName>
        <fullName evidence="7">Dipeptide epimerase</fullName>
        <ecNumber evidence="7">5.1.1.-</ecNumber>
    </recommendedName>
</protein>
<dbReference type="AlphaFoldDB" id="A0A917DA03"/>
<dbReference type="InterPro" id="IPR013342">
    <property type="entry name" value="Mandelate_racemase_C"/>
</dbReference>
<dbReference type="SFLD" id="SFLDF00010">
    <property type="entry name" value="dipeptide_epimerase"/>
    <property type="match status" value="1"/>
</dbReference>
<feature type="active site" description="Proton acceptor; specific for (R)-substrate epimerization" evidence="5">
    <location>
        <position position="150"/>
    </location>
</feature>
<evidence type="ECO:0000256" key="2">
    <source>
        <dbReference type="ARBA" id="ARBA00022723"/>
    </source>
</evidence>
<dbReference type="SFLD" id="SFLDS00001">
    <property type="entry name" value="Enolase"/>
    <property type="match status" value="1"/>
</dbReference>
<dbReference type="SUPFAM" id="SSF54826">
    <property type="entry name" value="Enolase N-terminal domain-like"/>
    <property type="match status" value="1"/>
</dbReference>
<keyword evidence="4 7" id="KW-0413">Isomerase</keyword>
<dbReference type="EMBL" id="BMJJ01000004">
    <property type="protein sequence ID" value="GGD18049.1"/>
    <property type="molecule type" value="Genomic_DNA"/>
</dbReference>
<dbReference type="NCBIfam" id="NF042940">
    <property type="entry name" value="racemase_DgcA"/>
    <property type="match status" value="1"/>
</dbReference>
<dbReference type="InterPro" id="IPR034603">
    <property type="entry name" value="Dipeptide_epimerase"/>
</dbReference>
<dbReference type="SMART" id="SM00922">
    <property type="entry name" value="MR_MLE"/>
    <property type="match status" value="1"/>
</dbReference>
<dbReference type="InterPro" id="IPR034593">
    <property type="entry name" value="DgoD-like"/>
</dbReference>
<keyword evidence="2 6" id="KW-0479">Metal-binding</keyword>
<proteinExistence type="inferred from homology"/>
<comment type="caution">
    <text evidence="9">The sequence shown here is derived from an EMBL/GenBank/DDBJ whole genome shotgun (WGS) entry which is preliminary data.</text>
</comment>
<reference evidence="9" key="2">
    <citation type="submission" date="2020-09" db="EMBL/GenBank/DDBJ databases">
        <authorList>
            <person name="Sun Q."/>
            <person name="Zhou Y."/>
        </authorList>
    </citation>
    <scope>NUCLEOTIDE SEQUENCE</scope>
    <source>
        <strain evidence="9">CGMCC 1.15493</strain>
    </source>
</reference>
<evidence type="ECO:0000256" key="1">
    <source>
        <dbReference type="ARBA" id="ARBA00008031"/>
    </source>
</evidence>
<evidence type="ECO:0000256" key="5">
    <source>
        <dbReference type="PIRSR" id="PIRSR634603-1"/>
    </source>
</evidence>